<reference evidence="9" key="1">
    <citation type="submission" date="2017-06" db="EMBL/GenBank/DDBJ databases">
        <title>Whole genome sequence of Laribacter hongkongensis LHGZ1.</title>
        <authorList>
            <person name="Chen D."/>
            <person name="Wu H."/>
            <person name="Chen J."/>
        </authorList>
    </citation>
    <scope>NUCLEOTIDE SEQUENCE [LARGE SCALE GENOMIC DNA]</scope>
    <source>
        <strain evidence="9">LHGZ1</strain>
    </source>
</reference>
<dbReference type="GO" id="GO:0003677">
    <property type="term" value="F:DNA binding"/>
    <property type="evidence" value="ECO:0007669"/>
    <property type="project" value="UniProtKB-KW"/>
</dbReference>
<dbReference type="GO" id="GO:0015074">
    <property type="term" value="P:DNA integration"/>
    <property type="evidence" value="ECO:0007669"/>
    <property type="project" value="UniProtKB-KW"/>
</dbReference>
<dbReference type="InterPro" id="IPR006118">
    <property type="entry name" value="Recombinase_CS"/>
</dbReference>
<feature type="region of interest" description="Disordered" evidence="6">
    <location>
        <begin position="150"/>
        <end position="178"/>
    </location>
</feature>
<dbReference type="PROSITE" id="PS00397">
    <property type="entry name" value="RECOMBINASES_1"/>
    <property type="match status" value="1"/>
</dbReference>
<dbReference type="RefSeq" id="WP_088861636.1">
    <property type="nucleotide sequence ID" value="NZ_CP022115.1"/>
</dbReference>
<evidence type="ECO:0000256" key="4">
    <source>
        <dbReference type="PIRSR" id="PIRSR606118-50"/>
    </source>
</evidence>
<proteinExistence type="predicted"/>
<dbReference type="PANTHER" id="PTHR30461:SF25">
    <property type="entry name" value="RESOLVASE-RELATED"/>
    <property type="match status" value="1"/>
</dbReference>
<dbReference type="CDD" id="cd03767">
    <property type="entry name" value="SR_Res_par"/>
    <property type="match status" value="1"/>
</dbReference>
<evidence type="ECO:0000256" key="2">
    <source>
        <dbReference type="ARBA" id="ARBA00023125"/>
    </source>
</evidence>
<evidence type="ECO:0000313" key="9">
    <source>
        <dbReference type="Proteomes" id="UP000197424"/>
    </source>
</evidence>
<dbReference type="AlphaFoldDB" id="A0A248LMI9"/>
<accession>A0A248LMI9</accession>
<dbReference type="FunFam" id="3.40.50.1390:FF:000010">
    <property type="entry name" value="Recombinase resolvase family"/>
    <property type="match status" value="1"/>
</dbReference>
<dbReference type="Proteomes" id="UP000197424">
    <property type="component" value="Chromosome"/>
</dbReference>
<dbReference type="Gene3D" id="3.40.50.1390">
    <property type="entry name" value="Resolvase, N-terminal catalytic domain"/>
    <property type="match status" value="1"/>
</dbReference>
<evidence type="ECO:0000256" key="6">
    <source>
        <dbReference type="SAM" id="MobiDB-lite"/>
    </source>
</evidence>
<evidence type="ECO:0000313" key="8">
    <source>
        <dbReference type="EMBL" id="ASJ25977.1"/>
    </source>
</evidence>
<keyword evidence="3" id="KW-0233">DNA recombination</keyword>
<keyword evidence="2" id="KW-0238">DNA-binding</keyword>
<organism evidence="8 9">
    <name type="scientific">Laribacter hongkongensis</name>
    <dbReference type="NCBI Taxonomy" id="168471"/>
    <lineage>
        <taxon>Bacteria</taxon>
        <taxon>Pseudomonadati</taxon>
        <taxon>Pseudomonadota</taxon>
        <taxon>Betaproteobacteria</taxon>
        <taxon>Neisseriales</taxon>
        <taxon>Aquaspirillaceae</taxon>
        <taxon>Laribacter</taxon>
    </lineage>
</organism>
<dbReference type="PANTHER" id="PTHR30461">
    <property type="entry name" value="DNA-INVERTASE FROM LAMBDOID PROPHAGE"/>
    <property type="match status" value="1"/>
</dbReference>
<dbReference type="InterPro" id="IPR036162">
    <property type="entry name" value="Resolvase-like_N_sf"/>
</dbReference>
<dbReference type="SUPFAM" id="SSF53041">
    <property type="entry name" value="Resolvase-like"/>
    <property type="match status" value="1"/>
</dbReference>
<name>A0A248LMI9_9NEIS</name>
<evidence type="ECO:0000256" key="1">
    <source>
        <dbReference type="ARBA" id="ARBA00022908"/>
    </source>
</evidence>
<keyword evidence="1" id="KW-0229">DNA integration</keyword>
<dbReference type="GO" id="GO:0000150">
    <property type="term" value="F:DNA strand exchange activity"/>
    <property type="evidence" value="ECO:0007669"/>
    <property type="project" value="InterPro"/>
</dbReference>
<dbReference type="OrthoDB" id="8585334at2"/>
<dbReference type="SMART" id="SM00857">
    <property type="entry name" value="Resolvase"/>
    <property type="match status" value="1"/>
</dbReference>
<feature type="active site" description="O-(5'-phospho-DNA)-serine intermediate" evidence="4 5">
    <location>
        <position position="14"/>
    </location>
</feature>
<gene>
    <name evidence="8" type="ORF">LHGZ1_3146</name>
</gene>
<evidence type="ECO:0000256" key="5">
    <source>
        <dbReference type="PROSITE-ProRule" id="PRU10137"/>
    </source>
</evidence>
<protein>
    <submittedName>
        <fullName evidence="8">Resolvase</fullName>
    </submittedName>
</protein>
<evidence type="ECO:0000259" key="7">
    <source>
        <dbReference type="PROSITE" id="PS51736"/>
    </source>
</evidence>
<feature type="domain" description="Resolvase/invertase-type recombinase catalytic" evidence="7">
    <location>
        <begin position="6"/>
        <end position="162"/>
    </location>
</feature>
<dbReference type="InterPro" id="IPR006119">
    <property type="entry name" value="Resolv_N"/>
</dbReference>
<dbReference type="EMBL" id="CP022115">
    <property type="protein sequence ID" value="ASJ25977.1"/>
    <property type="molecule type" value="Genomic_DNA"/>
</dbReference>
<dbReference type="PROSITE" id="PS51736">
    <property type="entry name" value="RECOMBINASES_3"/>
    <property type="match status" value="1"/>
</dbReference>
<sequence>MQGARFIRAYLRASTEDQNAERARDQLIQFAAEHGHKVASFYVENESGATLERPELHRLIADAQEGDVLLVEQIDRLTRLRVAEWESLKATIKARHLLIVATDLPTSHGAMKADTSGDEFTGRMLQAVNDMMVDMLAAIARKDYETRRDRQAQGIEDAKRRGAYRGRPADEKRNQSIAKRLLKKQPWSEIEKLEGCSRSTIARVLKELKEAGKVE</sequence>
<dbReference type="Pfam" id="PF00239">
    <property type="entry name" value="Resolvase"/>
    <property type="match status" value="1"/>
</dbReference>
<dbReference type="InterPro" id="IPR050639">
    <property type="entry name" value="SSR_resolvase"/>
</dbReference>
<evidence type="ECO:0000256" key="3">
    <source>
        <dbReference type="ARBA" id="ARBA00023172"/>
    </source>
</evidence>
<feature type="compositionally biased region" description="Basic and acidic residues" evidence="6">
    <location>
        <begin position="150"/>
        <end position="160"/>
    </location>
</feature>